<reference evidence="1 2" key="1">
    <citation type="submission" date="2024-01" db="EMBL/GenBank/DDBJ databases">
        <title>The complete chloroplast genome sequence of Lithospermum erythrorhizon: insights into the phylogenetic relationship among Boraginaceae species and the maternal lineages of purple gromwells.</title>
        <authorList>
            <person name="Okada T."/>
            <person name="Watanabe K."/>
        </authorList>
    </citation>
    <scope>NUCLEOTIDE SEQUENCE [LARGE SCALE GENOMIC DNA]</scope>
</reference>
<evidence type="ECO:0000313" key="2">
    <source>
        <dbReference type="Proteomes" id="UP001454036"/>
    </source>
</evidence>
<dbReference type="Proteomes" id="UP001454036">
    <property type="component" value="Unassembled WGS sequence"/>
</dbReference>
<evidence type="ECO:0000313" key="1">
    <source>
        <dbReference type="EMBL" id="GAA0163753.1"/>
    </source>
</evidence>
<keyword evidence="2" id="KW-1185">Reference proteome</keyword>
<dbReference type="EMBL" id="BAABME010004838">
    <property type="protein sequence ID" value="GAA0163753.1"/>
    <property type="molecule type" value="Genomic_DNA"/>
</dbReference>
<accession>A0AAV3QKS7</accession>
<dbReference type="AlphaFoldDB" id="A0AAV3QKS7"/>
<sequence length="134" mass="15303">MLGSKSYDFIVKVGYDPKKDESMGKLPLELTNEKWRVKSKQEPILKEPEQRAESVGSAVLITVNDEETIEEDTEEAPLTLEEGIKAIVDELNETNLGKNDEARPIYVSALLNEEEKEYVGLHHEFQDVFAWTYT</sequence>
<comment type="caution">
    <text evidence="1">The sequence shown here is derived from an EMBL/GenBank/DDBJ whole genome shotgun (WGS) entry which is preliminary data.</text>
</comment>
<name>A0AAV3QKS7_LITER</name>
<gene>
    <name evidence="1" type="ORF">LIER_19545</name>
</gene>
<organism evidence="1 2">
    <name type="scientific">Lithospermum erythrorhizon</name>
    <name type="common">Purple gromwell</name>
    <name type="synonym">Lithospermum officinale var. erythrorhizon</name>
    <dbReference type="NCBI Taxonomy" id="34254"/>
    <lineage>
        <taxon>Eukaryota</taxon>
        <taxon>Viridiplantae</taxon>
        <taxon>Streptophyta</taxon>
        <taxon>Embryophyta</taxon>
        <taxon>Tracheophyta</taxon>
        <taxon>Spermatophyta</taxon>
        <taxon>Magnoliopsida</taxon>
        <taxon>eudicotyledons</taxon>
        <taxon>Gunneridae</taxon>
        <taxon>Pentapetalae</taxon>
        <taxon>asterids</taxon>
        <taxon>lamiids</taxon>
        <taxon>Boraginales</taxon>
        <taxon>Boraginaceae</taxon>
        <taxon>Boraginoideae</taxon>
        <taxon>Lithospermeae</taxon>
        <taxon>Lithospermum</taxon>
    </lineage>
</organism>
<protein>
    <submittedName>
        <fullName evidence="1">Uncharacterized protein</fullName>
    </submittedName>
</protein>
<proteinExistence type="predicted"/>